<feature type="chain" id="PRO_5014804985" evidence="2">
    <location>
        <begin position="19"/>
        <end position="277"/>
    </location>
</feature>
<evidence type="ECO:0000313" key="3">
    <source>
        <dbReference type="EMBL" id="CEI70533.1"/>
    </source>
</evidence>
<evidence type="ECO:0000256" key="2">
    <source>
        <dbReference type="SAM" id="SignalP"/>
    </source>
</evidence>
<accession>A0A2L2TPR1</accession>
<name>A0A2L2TPR1_9HYPO</name>
<dbReference type="EMBL" id="LN649231">
    <property type="protein sequence ID" value="CEI70533.1"/>
    <property type="molecule type" value="Genomic_DNA"/>
</dbReference>
<keyword evidence="4" id="KW-1185">Reference proteome</keyword>
<feature type="region of interest" description="Disordered" evidence="1">
    <location>
        <begin position="202"/>
        <end position="254"/>
    </location>
</feature>
<dbReference type="GeneID" id="37262248"/>
<organism evidence="3 4">
    <name type="scientific">Fusarium venenatum</name>
    <dbReference type="NCBI Taxonomy" id="56646"/>
    <lineage>
        <taxon>Eukaryota</taxon>
        <taxon>Fungi</taxon>
        <taxon>Dikarya</taxon>
        <taxon>Ascomycota</taxon>
        <taxon>Pezizomycotina</taxon>
        <taxon>Sordariomycetes</taxon>
        <taxon>Hypocreomycetidae</taxon>
        <taxon>Hypocreales</taxon>
        <taxon>Nectriaceae</taxon>
        <taxon>Fusarium</taxon>
    </lineage>
</organism>
<dbReference type="KEGG" id="fvn:FVRRES_10610"/>
<feature type="signal peptide" evidence="2">
    <location>
        <begin position="1"/>
        <end position="18"/>
    </location>
</feature>
<feature type="compositionally biased region" description="Low complexity" evidence="1">
    <location>
        <begin position="217"/>
        <end position="237"/>
    </location>
</feature>
<dbReference type="AlphaFoldDB" id="A0A2L2TPR1"/>
<proteinExistence type="predicted"/>
<keyword evidence="2" id="KW-0732">Signal</keyword>
<feature type="compositionally biased region" description="Polar residues" evidence="1">
    <location>
        <begin position="202"/>
        <end position="216"/>
    </location>
</feature>
<dbReference type="STRING" id="56646.A0A2L2TPR1"/>
<dbReference type="RefSeq" id="XP_025594247.1">
    <property type="nucleotide sequence ID" value="XM_025725672.2"/>
</dbReference>
<evidence type="ECO:0000313" key="4">
    <source>
        <dbReference type="Proteomes" id="UP000245910"/>
    </source>
</evidence>
<dbReference type="Proteomes" id="UP000245910">
    <property type="component" value="Chromosome III"/>
</dbReference>
<reference evidence="4" key="1">
    <citation type="submission" date="2014-10" db="EMBL/GenBank/DDBJ databases">
        <authorList>
            <person name="King R."/>
        </authorList>
    </citation>
    <scope>NUCLEOTIDE SEQUENCE [LARGE SCALE GENOMIC DNA]</scope>
    <source>
        <strain evidence="4">A3/5</strain>
    </source>
</reference>
<evidence type="ECO:0000256" key="1">
    <source>
        <dbReference type="SAM" id="MobiDB-lite"/>
    </source>
</evidence>
<protein>
    <submittedName>
        <fullName evidence="3">Uncharacterized protein</fullName>
    </submittedName>
</protein>
<sequence>MKPSTLIFTSQLLGSASAFLAYRESTVERWVEKGGSEACGKVMLTDINCDASLDGAGSTGWEGSIEGDDDFTITDSICAKNCGNSLQEWANAFAKYCEPEHMRVPNMVEGRRQICDKDAKTGKYCNTIIDSFPFVSDDEELPAKYLCEPCYVRRLWGFDLSTYSPANSWIITQRERMDKLCPKSVLVEKKVTSILKDPATTAQPWLDSSQTPANVNSEAETTSTPESTETASSTITTVPSTIAMPSVTEPSESNAAERIGHGHWSLLLILGINVFYL</sequence>